<organism evidence="1">
    <name type="scientific">Arundo donax</name>
    <name type="common">Giant reed</name>
    <name type="synonym">Donax arundinaceus</name>
    <dbReference type="NCBI Taxonomy" id="35708"/>
    <lineage>
        <taxon>Eukaryota</taxon>
        <taxon>Viridiplantae</taxon>
        <taxon>Streptophyta</taxon>
        <taxon>Embryophyta</taxon>
        <taxon>Tracheophyta</taxon>
        <taxon>Spermatophyta</taxon>
        <taxon>Magnoliopsida</taxon>
        <taxon>Liliopsida</taxon>
        <taxon>Poales</taxon>
        <taxon>Poaceae</taxon>
        <taxon>PACMAD clade</taxon>
        <taxon>Arundinoideae</taxon>
        <taxon>Arundineae</taxon>
        <taxon>Arundo</taxon>
    </lineage>
</organism>
<proteinExistence type="predicted"/>
<sequence>MAHLSSLLSMALVLASFFLSSRKKSLKSLRRVSLTSLQILR</sequence>
<evidence type="ECO:0000313" key="1">
    <source>
        <dbReference type="EMBL" id="JAD94702.1"/>
    </source>
</evidence>
<protein>
    <submittedName>
        <fullName evidence="1">C4H2|CYP73A42</fullName>
    </submittedName>
</protein>
<dbReference type="AlphaFoldDB" id="A0A0A9EF96"/>
<dbReference type="EMBL" id="GBRH01203193">
    <property type="protein sequence ID" value="JAD94702.1"/>
    <property type="molecule type" value="Transcribed_RNA"/>
</dbReference>
<reference evidence="1" key="2">
    <citation type="journal article" date="2015" name="Data Brief">
        <title>Shoot transcriptome of the giant reed, Arundo donax.</title>
        <authorList>
            <person name="Barrero R.A."/>
            <person name="Guerrero F.D."/>
            <person name="Moolhuijzen P."/>
            <person name="Goolsby J.A."/>
            <person name="Tidwell J."/>
            <person name="Bellgard S.E."/>
            <person name="Bellgard M.I."/>
        </authorList>
    </citation>
    <scope>NUCLEOTIDE SEQUENCE</scope>
    <source>
        <tissue evidence="1">Shoot tissue taken approximately 20 cm above the soil surface</tissue>
    </source>
</reference>
<name>A0A0A9EF96_ARUDO</name>
<reference evidence="1" key="1">
    <citation type="submission" date="2014-09" db="EMBL/GenBank/DDBJ databases">
        <authorList>
            <person name="Magalhaes I.L.F."/>
            <person name="Oliveira U."/>
            <person name="Santos F.R."/>
            <person name="Vidigal T.H.D.A."/>
            <person name="Brescovit A.D."/>
            <person name="Santos A.J."/>
        </authorList>
    </citation>
    <scope>NUCLEOTIDE SEQUENCE</scope>
    <source>
        <tissue evidence="1">Shoot tissue taken approximately 20 cm above the soil surface</tissue>
    </source>
</reference>
<accession>A0A0A9EF96</accession>